<dbReference type="Gene3D" id="3.90.210.10">
    <property type="entry name" value="Heat-Labile Enterotoxin, subunit A"/>
    <property type="match status" value="1"/>
</dbReference>
<gene>
    <name evidence="2" type="ORF">D7S89_12470</name>
</gene>
<accession>A0A494XBM3</accession>
<keyword evidence="1" id="KW-0732">Signal</keyword>
<dbReference type="GO" id="GO:0003950">
    <property type="term" value="F:NAD+ poly-ADP-ribosyltransferase activity"/>
    <property type="evidence" value="ECO:0007669"/>
    <property type="project" value="InterPro"/>
</dbReference>
<evidence type="ECO:0000313" key="3">
    <source>
        <dbReference type="Proteomes" id="UP000280434"/>
    </source>
</evidence>
<protein>
    <submittedName>
        <fullName evidence="2">Uncharacterized protein</fullName>
    </submittedName>
</protein>
<dbReference type="Proteomes" id="UP000280434">
    <property type="component" value="Unassembled WGS sequence"/>
</dbReference>
<feature type="signal peptide" evidence="1">
    <location>
        <begin position="1"/>
        <end position="27"/>
    </location>
</feature>
<feature type="chain" id="PRO_5019741796" evidence="1">
    <location>
        <begin position="28"/>
        <end position="505"/>
    </location>
</feature>
<organism evidence="2 3">
    <name type="scientific">Trinickia fusca</name>
    <dbReference type="NCBI Taxonomy" id="2419777"/>
    <lineage>
        <taxon>Bacteria</taxon>
        <taxon>Pseudomonadati</taxon>
        <taxon>Pseudomonadota</taxon>
        <taxon>Betaproteobacteria</taxon>
        <taxon>Burkholderiales</taxon>
        <taxon>Burkholderiaceae</taxon>
        <taxon>Trinickia</taxon>
    </lineage>
</organism>
<dbReference type="InterPro" id="IPR003898">
    <property type="entry name" value="Borpert_toxA"/>
</dbReference>
<dbReference type="RefSeq" id="WP_121278006.1">
    <property type="nucleotide sequence ID" value="NZ_RBZV01000004.1"/>
</dbReference>
<reference evidence="2 3" key="1">
    <citation type="submission" date="2018-10" db="EMBL/GenBank/DDBJ databases">
        <title>Paraburkholderia sp. 7MK8-2, isolated from soil.</title>
        <authorList>
            <person name="Gao Z.-H."/>
            <person name="Qiu L.-H."/>
        </authorList>
    </citation>
    <scope>NUCLEOTIDE SEQUENCE [LARGE SCALE GENOMIC DNA]</scope>
    <source>
        <strain evidence="2 3">7MK8-2</strain>
    </source>
</reference>
<dbReference type="SUPFAM" id="SSF56399">
    <property type="entry name" value="ADP-ribosylation"/>
    <property type="match status" value="1"/>
</dbReference>
<dbReference type="AlphaFoldDB" id="A0A494XBM3"/>
<dbReference type="GO" id="GO:0005576">
    <property type="term" value="C:extracellular region"/>
    <property type="evidence" value="ECO:0007669"/>
    <property type="project" value="InterPro"/>
</dbReference>
<dbReference type="Pfam" id="PF02917">
    <property type="entry name" value="Pertussis_S1"/>
    <property type="match status" value="1"/>
</dbReference>
<comment type="caution">
    <text evidence="2">The sequence shown here is derived from an EMBL/GenBank/DDBJ whole genome shotgun (WGS) entry which is preliminary data.</text>
</comment>
<dbReference type="EMBL" id="RBZV01000004">
    <property type="protein sequence ID" value="RKP48155.1"/>
    <property type="molecule type" value="Genomic_DNA"/>
</dbReference>
<proteinExistence type="predicted"/>
<keyword evidence="3" id="KW-1185">Reference proteome</keyword>
<name>A0A494XBM3_9BURK</name>
<evidence type="ECO:0000313" key="2">
    <source>
        <dbReference type="EMBL" id="RKP48155.1"/>
    </source>
</evidence>
<dbReference type="OrthoDB" id="8998393at2"/>
<dbReference type="PRINTS" id="PR01395">
    <property type="entry name" value="BORPETOXINA"/>
</dbReference>
<evidence type="ECO:0000256" key="1">
    <source>
        <dbReference type="SAM" id="SignalP"/>
    </source>
</evidence>
<sequence length="505" mass="56020">MSNACRSPRLHAISCFILMAIIRTGWAMQPQPLPPDPPAVLYRYDDRGPDIVFDQGFSSVGRDMNLLNHVLGVGMYRAASSEAEARRSSAFVATTARESVVRRMARGRLQPTPGDIGERRVWIYVIRATNRFFGVIRSLQRAMDRMEDCELTGQLQARVLTLDGAMNTARGESEWVAYRYIPPTLISHATQYRLAADGHEIEAVPNTRVDNPRYIPADTHGNTTPWFIDALPNPATTVAYRVYNQARAAAMSLQDRLRNATFGAQFCGIPASSSRSERSVSEAPPDSEIDAEIDRVTEIVLGDELHDRANSRVCAILPFQTSTLPDSSPGSGTCEDPEAIGLSKLPVGYAWVDDQIVPTTVPWASWNVDDAHGIKNRPIFCKIDPGLAKHNVLNVMCEKNEQFTDFVIQLKATSGWDVINIDFRGKTGSPGVELDPTQIPLGEFGGGWQPRMLADVAHGNPRRQDQMIQEVFNTRDWNASIIVAPVYTPEGDAHPAPWIHDELRF</sequence>